<organism evidence="1 2">
    <name type="scientific">Rangifer tarandus platyrhynchus</name>
    <name type="common">Svalbard reindeer</name>
    <dbReference type="NCBI Taxonomy" id="3082113"/>
    <lineage>
        <taxon>Eukaryota</taxon>
        <taxon>Metazoa</taxon>
        <taxon>Chordata</taxon>
        <taxon>Craniata</taxon>
        <taxon>Vertebrata</taxon>
        <taxon>Euteleostomi</taxon>
        <taxon>Mammalia</taxon>
        <taxon>Eutheria</taxon>
        <taxon>Laurasiatheria</taxon>
        <taxon>Artiodactyla</taxon>
        <taxon>Ruminantia</taxon>
        <taxon>Pecora</taxon>
        <taxon>Cervidae</taxon>
        <taxon>Odocoileinae</taxon>
        <taxon>Rangifer</taxon>
    </lineage>
</organism>
<dbReference type="Proteomes" id="UP001162501">
    <property type="component" value="Chromosome 16"/>
</dbReference>
<sequence length="119" mass="12928">MKPLMIRSSVASPPWWEVVYQQAEGWPKTSSEAPLDASLHAESLHGPRSGQPGSPAGSCPSPGRDRGPHIAFLFSHYRWPVRRASDKSRAAPTSSWSRATVSPSSPVIPKLGEEAHFTD</sequence>
<proteinExistence type="predicted"/>
<dbReference type="EMBL" id="OX596100">
    <property type="protein sequence ID" value="CAI9696175.1"/>
    <property type="molecule type" value="Genomic_DNA"/>
</dbReference>
<accession>A0ACB0E699</accession>
<evidence type="ECO:0000313" key="1">
    <source>
        <dbReference type="EMBL" id="CAI9696175.1"/>
    </source>
</evidence>
<name>A0ACB0E699_RANTA</name>
<evidence type="ECO:0000313" key="2">
    <source>
        <dbReference type="Proteomes" id="UP001162501"/>
    </source>
</evidence>
<reference evidence="1" key="1">
    <citation type="submission" date="2023-05" db="EMBL/GenBank/DDBJ databases">
        <authorList>
            <consortium name="ELIXIR-Norway"/>
        </authorList>
    </citation>
    <scope>NUCLEOTIDE SEQUENCE</scope>
</reference>
<protein>
    <submittedName>
        <fullName evidence="1">Uncharacterized protein</fullName>
    </submittedName>
</protein>
<gene>
    <name evidence="1" type="ORF">MRATA1EN3_LOCUS7388</name>
</gene>